<accession>A0A0P1BIE2</accession>
<keyword evidence="2" id="KW-1185">Reference proteome</keyword>
<dbReference type="AlphaFoldDB" id="A0A0P1BIE2"/>
<evidence type="ECO:0000313" key="1">
    <source>
        <dbReference type="EMBL" id="CEH15779.1"/>
    </source>
</evidence>
<dbReference type="OrthoDB" id="10378545at2759"/>
<evidence type="ECO:0000313" key="2">
    <source>
        <dbReference type="Proteomes" id="UP000054845"/>
    </source>
</evidence>
<dbReference type="EMBL" id="CCYA01000272">
    <property type="protein sequence ID" value="CEH15779.1"/>
    <property type="molecule type" value="Genomic_DNA"/>
</dbReference>
<sequence>MQHTEVFKATAGSCRVVADTKATYQQAAIESAPRDAFISPTVLLILSVTILHPPRAHRRRARAAADNDADDAQELERDTLEAGTRVEALSASELGPSGVVRAIKVYIEHNAAALCLRPSVELVQDEPGAVFALRRQGGDKARAVTLKLTSAAPQWSSDTTQSFLTSADTHITWNGPRRRRPDRDLKQELCRPTLGPVDTSALHRLLEQVLIRFVSACPSGRFCAPYIERLETILPALSFVATPFHRLAAKAKERNEDGPLFRAIATELAASVPV</sequence>
<dbReference type="Proteomes" id="UP000054845">
    <property type="component" value="Unassembled WGS sequence"/>
</dbReference>
<name>A0A0P1BIE2_9BASI</name>
<reference evidence="1 2" key="1">
    <citation type="submission" date="2014-09" db="EMBL/GenBank/DDBJ databases">
        <authorList>
            <person name="Magalhaes I.L.F."/>
            <person name="Oliveira U."/>
            <person name="Santos F.R."/>
            <person name="Vidigal T.H.D.A."/>
            <person name="Brescovit A.D."/>
            <person name="Santos A.J."/>
        </authorList>
    </citation>
    <scope>NUCLEOTIDE SEQUENCE [LARGE SCALE GENOMIC DNA]</scope>
</reference>
<protein>
    <submittedName>
        <fullName evidence="1">Uncharacterized protein</fullName>
    </submittedName>
</protein>
<proteinExistence type="predicted"/>
<organism evidence="1 2">
    <name type="scientific">Ceraceosorus bombacis</name>
    <dbReference type="NCBI Taxonomy" id="401625"/>
    <lineage>
        <taxon>Eukaryota</taxon>
        <taxon>Fungi</taxon>
        <taxon>Dikarya</taxon>
        <taxon>Basidiomycota</taxon>
        <taxon>Ustilaginomycotina</taxon>
        <taxon>Exobasidiomycetes</taxon>
        <taxon>Ceraceosorales</taxon>
        <taxon>Ceraceosoraceae</taxon>
        <taxon>Ceraceosorus</taxon>
    </lineage>
</organism>